<dbReference type="Proteomes" id="UP001215280">
    <property type="component" value="Unassembled WGS sequence"/>
</dbReference>
<protein>
    <submittedName>
        <fullName evidence="2">Uncharacterized protein</fullName>
    </submittedName>
</protein>
<keyword evidence="3" id="KW-1185">Reference proteome</keyword>
<dbReference type="EMBL" id="JARJLG010000233">
    <property type="protein sequence ID" value="KAJ7724936.1"/>
    <property type="molecule type" value="Genomic_DNA"/>
</dbReference>
<feature type="compositionally biased region" description="Basic residues" evidence="1">
    <location>
        <begin position="118"/>
        <end position="127"/>
    </location>
</feature>
<comment type="caution">
    <text evidence="2">The sequence shown here is derived from an EMBL/GenBank/DDBJ whole genome shotgun (WGS) entry which is preliminary data.</text>
</comment>
<reference evidence="2" key="1">
    <citation type="submission" date="2023-03" db="EMBL/GenBank/DDBJ databases">
        <title>Massive genome expansion in bonnet fungi (Mycena s.s.) driven by repeated elements and novel gene families across ecological guilds.</title>
        <authorList>
            <consortium name="Lawrence Berkeley National Laboratory"/>
            <person name="Harder C.B."/>
            <person name="Miyauchi S."/>
            <person name="Viragh M."/>
            <person name="Kuo A."/>
            <person name="Thoen E."/>
            <person name="Andreopoulos B."/>
            <person name="Lu D."/>
            <person name="Skrede I."/>
            <person name="Drula E."/>
            <person name="Henrissat B."/>
            <person name="Morin E."/>
            <person name="Kohler A."/>
            <person name="Barry K."/>
            <person name="LaButti K."/>
            <person name="Morin E."/>
            <person name="Salamov A."/>
            <person name="Lipzen A."/>
            <person name="Mereny Z."/>
            <person name="Hegedus B."/>
            <person name="Baldrian P."/>
            <person name="Stursova M."/>
            <person name="Weitz H."/>
            <person name="Taylor A."/>
            <person name="Grigoriev I.V."/>
            <person name="Nagy L.G."/>
            <person name="Martin F."/>
            <person name="Kauserud H."/>
        </authorList>
    </citation>
    <scope>NUCLEOTIDE SEQUENCE</scope>
    <source>
        <strain evidence="2">CBHHK188m</strain>
    </source>
</reference>
<dbReference type="Gene3D" id="3.60.130.30">
    <property type="match status" value="1"/>
</dbReference>
<evidence type="ECO:0000256" key="1">
    <source>
        <dbReference type="SAM" id="MobiDB-lite"/>
    </source>
</evidence>
<dbReference type="AlphaFoldDB" id="A0AAD7HNY5"/>
<name>A0AAD7HNY5_9AGAR</name>
<organism evidence="2 3">
    <name type="scientific">Mycena maculata</name>
    <dbReference type="NCBI Taxonomy" id="230809"/>
    <lineage>
        <taxon>Eukaryota</taxon>
        <taxon>Fungi</taxon>
        <taxon>Dikarya</taxon>
        <taxon>Basidiomycota</taxon>
        <taxon>Agaricomycotina</taxon>
        <taxon>Agaricomycetes</taxon>
        <taxon>Agaricomycetidae</taxon>
        <taxon>Agaricales</taxon>
        <taxon>Marasmiineae</taxon>
        <taxon>Mycenaceae</taxon>
        <taxon>Mycena</taxon>
    </lineage>
</organism>
<feature type="compositionally biased region" description="Acidic residues" evidence="1">
    <location>
        <begin position="46"/>
        <end position="60"/>
    </location>
</feature>
<sequence>MLNLWTSHVRKTRSGTIFAAWMNEANALRAEDFQFGPLVSRAVAAESDDQEDREPDDDINDINVEWPPNPDTSIDDQWPPPDPLNDVDDPPPPPPAPKRRRSPSFDDLLATGKPQTGNHRRRAAKRAKGIESKGYEARASTIRDHILPAKPVPAPAFDAADLPAAQGAYGAKVESKQEKYGHKKRRTLAELIGLGFQVIHWNGIDARPLVDSTGRIFAVLAGQPTKDRYHEAVNRAYDFIKTQGTASCFPAAMRRHRRGLFAAINVGLTYGKGQTDPTWLDNKQYTSLAERLLANTDIIRMANFASAAFRLWAPLLYAYYVDYNTRLAEALSDLKRPFPKSVFSSAAFNFGPNVWTFKHRDVCNLPYGWCAVQALGRFDPTEGGHLIFWDLKMVVEFPSGALILLPSATIAHSNIPVRDGEERVSFTQFTAGGLFRYIDNGCRTQDRLASEDPEKFASLMKLRESRWQDGLALFSTLDELLPDE</sequence>
<feature type="region of interest" description="Disordered" evidence="1">
    <location>
        <begin position="44"/>
        <end position="136"/>
    </location>
</feature>
<evidence type="ECO:0000313" key="3">
    <source>
        <dbReference type="Proteomes" id="UP001215280"/>
    </source>
</evidence>
<evidence type="ECO:0000313" key="2">
    <source>
        <dbReference type="EMBL" id="KAJ7724936.1"/>
    </source>
</evidence>
<gene>
    <name evidence="2" type="ORF">DFH07DRAFT_971053</name>
</gene>
<proteinExistence type="predicted"/>
<accession>A0AAD7HNY5</accession>